<organism evidence="1 2">
    <name type="scientific">Ideonella dechloratans</name>
    <dbReference type="NCBI Taxonomy" id="36863"/>
    <lineage>
        <taxon>Bacteria</taxon>
        <taxon>Pseudomonadati</taxon>
        <taxon>Pseudomonadota</taxon>
        <taxon>Betaproteobacteria</taxon>
        <taxon>Burkholderiales</taxon>
        <taxon>Sphaerotilaceae</taxon>
        <taxon>Ideonella</taxon>
    </lineage>
</organism>
<comment type="caution">
    <text evidence="1">The sequence shown here is derived from an EMBL/GenBank/DDBJ whole genome shotgun (WGS) entry which is preliminary data.</text>
</comment>
<proteinExistence type="predicted"/>
<dbReference type="OrthoDB" id="8846308at2"/>
<dbReference type="InterPro" id="IPR029063">
    <property type="entry name" value="SAM-dependent_MTases_sf"/>
</dbReference>
<dbReference type="NCBIfam" id="TIGR04325">
    <property type="entry name" value="MTase_LIC12133"/>
    <property type="match status" value="1"/>
</dbReference>
<dbReference type="InterPro" id="IPR027612">
    <property type="entry name" value="Put_MTase_LIC12133"/>
</dbReference>
<keyword evidence="1" id="KW-0808">Transferase</keyword>
<name>A0A643FFM0_IDEDE</name>
<dbReference type="AlphaFoldDB" id="A0A643FFM0"/>
<accession>A0A643FFM0</accession>
<dbReference type="EMBL" id="VZPB01000015">
    <property type="protein sequence ID" value="KAB0583303.1"/>
    <property type="molecule type" value="Genomic_DNA"/>
</dbReference>
<reference evidence="1 2" key="1">
    <citation type="submission" date="2019-09" db="EMBL/GenBank/DDBJ databases">
        <title>Draft genome sequences of 48 bacterial type strains from the CCUG.</title>
        <authorList>
            <person name="Tunovic T."/>
            <person name="Pineiro-Iglesias B."/>
            <person name="Unosson C."/>
            <person name="Inganas E."/>
            <person name="Ohlen M."/>
            <person name="Cardew S."/>
            <person name="Jensie-Markopoulos S."/>
            <person name="Salva-Serra F."/>
            <person name="Jaen-Luchoro D."/>
            <person name="Karlsson R."/>
            <person name="Svensson-Stadler L."/>
            <person name="Chun J."/>
            <person name="Moore E."/>
        </authorList>
    </citation>
    <scope>NUCLEOTIDE SEQUENCE [LARGE SCALE GENOMIC DNA]</scope>
    <source>
        <strain evidence="1 2">CCUG 30977</strain>
    </source>
</reference>
<keyword evidence="2" id="KW-1185">Reference proteome</keyword>
<dbReference type="Gene3D" id="3.40.50.150">
    <property type="entry name" value="Vaccinia Virus protein VP39"/>
    <property type="match status" value="1"/>
</dbReference>
<dbReference type="Proteomes" id="UP000430120">
    <property type="component" value="Unassembled WGS sequence"/>
</dbReference>
<sequence length="294" mass="33261">MGNCKNSRRCRITPEGGSVGQHLSKARSFIGDLPGIRHWRHERFRNRFENGQAVGTCRGVFDSYEAAAAAAPASRPLGYDHDDAAGMYHDRIGQIYPSDYPMMFWLQRALDLGARRVFDLGGHIGLSYYSYATRMALPEDLSWQVCDVPAVVDSGRREAAARDSSGRLRFTADFAEAAQADVLFTAGCLQYLQETLAQRVASLPRQPEWLLVNLLPLHPARGYWTVQSIGTAYCPYRIQHDDGFFQDILRLGYRRLDRWENLEKSCWVAFDDLHSLDRYHGAAFRLDPASIDGH</sequence>
<evidence type="ECO:0000313" key="2">
    <source>
        <dbReference type="Proteomes" id="UP000430120"/>
    </source>
</evidence>
<keyword evidence="1" id="KW-0489">Methyltransferase</keyword>
<evidence type="ECO:0000313" key="1">
    <source>
        <dbReference type="EMBL" id="KAB0583303.1"/>
    </source>
</evidence>
<dbReference type="GO" id="GO:0032259">
    <property type="term" value="P:methylation"/>
    <property type="evidence" value="ECO:0007669"/>
    <property type="project" value="UniProtKB-KW"/>
</dbReference>
<gene>
    <name evidence="1" type="ORF">F7Q92_08265</name>
</gene>
<dbReference type="GO" id="GO:0008168">
    <property type="term" value="F:methyltransferase activity"/>
    <property type="evidence" value="ECO:0007669"/>
    <property type="project" value="UniProtKB-KW"/>
</dbReference>
<protein>
    <submittedName>
        <fullName evidence="1">Methyltransferase, TIGR04325 family</fullName>
        <ecNumber evidence="1">2.1.1.-</ecNumber>
    </submittedName>
</protein>
<dbReference type="EC" id="2.1.1.-" evidence="1"/>